<dbReference type="EMBL" id="BDUD01000002">
    <property type="protein sequence ID" value="GBG23487.1"/>
    <property type="molecule type" value="Genomic_DNA"/>
</dbReference>
<protein>
    <submittedName>
        <fullName evidence="1">Uncharacterized protein</fullName>
    </submittedName>
</protein>
<dbReference type="RefSeq" id="WP_109013316.1">
    <property type="nucleotide sequence ID" value="NZ_BDUD01000002.1"/>
</dbReference>
<accession>A0A2R5FXK7</accession>
<sequence length="161" mass="18070">MCAKGFGQSQPTKIDKLIESAVRYCHKRHPEALDSIFDYLPVNLNQRVVTGILAALQKDIDTLSWFCGYMASEINGSEDNQKPHHPIAELSKTLIKSGMEPFTDFMPYPGCRIVILNSEKFESLPESVQAVVQQAFDIKESTGKEAQRINDALLQELVVQE</sequence>
<keyword evidence="2" id="KW-1185">Reference proteome</keyword>
<gene>
    <name evidence="1" type="ORF">NIES4072_71990</name>
</gene>
<organism evidence="1 2">
    <name type="scientific">Nostoc commune NIES-4072</name>
    <dbReference type="NCBI Taxonomy" id="2005467"/>
    <lineage>
        <taxon>Bacteria</taxon>
        <taxon>Bacillati</taxon>
        <taxon>Cyanobacteriota</taxon>
        <taxon>Cyanophyceae</taxon>
        <taxon>Nostocales</taxon>
        <taxon>Nostocaceae</taxon>
        <taxon>Nostoc</taxon>
    </lineage>
</organism>
<dbReference type="AlphaFoldDB" id="A0A2R5FXK7"/>
<name>A0A2R5FXK7_NOSCO</name>
<reference evidence="1 2" key="1">
    <citation type="submission" date="2017-06" db="EMBL/GenBank/DDBJ databases">
        <title>Genome sequencing of cyanobaciteial culture collection at National Institute for Environmental Studies (NIES).</title>
        <authorList>
            <person name="Hirose Y."/>
            <person name="Shimura Y."/>
            <person name="Fujisawa T."/>
            <person name="Nakamura Y."/>
            <person name="Kawachi M."/>
        </authorList>
    </citation>
    <scope>NUCLEOTIDE SEQUENCE [LARGE SCALE GENOMIC DNA]</scope>
    <source>
        <strain evidence="1 2">NIES-4072</strain>
    </source>
</reference>
<evidence type="ECO:0000313" key="2">
    <source>
        <dbReference type="Proteomes" id="UP000245124"/>
    </source>
</evidence>
<dbReference type="Proteomes" id="UP000245124">
    <property type="component" value="Unassembled WGS sequence"/>
</dbReference>
<evidence type="ECO:0000313" key="1">
    <source>
        <dbReference type="EMBL" id="GBG23487.1"/>
    </source>
</evidence>
<dbReference type="OrthoDB" id="511645at2"/>
<proteinExistence type="predicted"/>
<comment type="caution">
    <text evidence="1">The sequence shown here is derived from an EMBL/GenBank/DDBJ whole genome shotgun (WGS) entry which is preliminary data.</text>
</comment>